<dbReference type="EMBL" id="BGPR01019482">
    <property type="protein sequence ID" value="GBN82079.1"/>
    <property type="molecule type" value="Genomic_DNA"/>
</dbReference>
<comment type="caution">
    <text evidence="1">The sequence shown here is derived from an EMBL/GenBank/DDBJ whole genome shotgun (WGS) entry which is preliminary data.</text>
</comment>
<dbReference type="AlphaFoldDB" id="A0A4Y2S3R2"/>
<organism evidence="1 2">
    <name type="scientific">Araneus ventricosus</name>
    <name type="common">Orbweaver spider</name>
    <name type="synonym">Epeira ventricosa</name>
    <dbReference type="NCBI Taxonomy" id="182803"/>
    <lineage>
        <taxon>Eukaryota</taxon>
        <taxon>Metazoa</taxon>
        <taxon>Ecdysozoa</taxon>
        <taxon>Arthropoda</taxon>
        <taxon>Chelicerata</taxon>
        <taxon>Arachnida</taxon>
        <taxon>Araneae</taxon>
        <taxon>Araneomorphae</taxon>
        <taxon>Entelegynae</taxon>
        <taxon>Araneoidea</taxon>
        <taxon>Araneidae</taxon>
        <taxon>Araneus</taxon>
    </lineage>
</organism>
<proteinExistence type="predicted"/>
<keyword evidence="2" id="KW-1185">Reference proteome</keyword>
<gene>
    <name evidence="1" type="ORF">AVEN_176581_1</name>
</gene>
<accession>A0A4Y2S3R2</accession>
<evidence type="ECO:0000313" key="2">
    <source>
        <dbReference type="Proteomes" id="UP000499080"/>
    </source>
</evidence>
<protein>
    <submittedName>
        <fullName evidence="1">Uncharacterized protein</fullName>
    </submittedName>
</protein>
<name>A0A4Y2S3R2_ARAVE</name>
<dbReference type="Proteomes" id="UP000499080">
    <property type="component" value="Unassembled WGS sequence"/>
</dbReference>
<sequence>MVHEGEHQQTDGNASFLRAARAGNVEKIIEHLKGNIDINTSNAVRYTFYFRNPDILLAILLILLRKSTGRCTVKTVQEAG</sequence>
<evidence type="ECO:0000313" key="1">
    <source>
        <dbReference type="EMBL" id="GBN82079.1"/>
    </source>
</evidence>
<dbReference type="OrthoDB" id="20872at2759"/>
<reference evidence="1 2" key="1">
    <citation type="journal article" date="2019" name="Sci. Rep.">
        <title>Orb-weaving spider Araneus ventricosus genome elucidates the spidroin gene catalogue.</title>
        <authorList>
            <person name="Kono N."/>
            <person name="Nakamura H."/>
            <person name="Ohtoshi R."/>
            <person name="Moran D.A.P."/>
            <person name="Shinohara A."/>
            <person name="Yoshida Y."/>
            <person name="Fujiwara M."/>
            <person name="Mori M."/>
            <person name="Tomita M."/>
            <person name="Arakawa K."/>
        </authorList>
    </citation>
    <scope>NUCLEOTIDE SEQUENCE [LARGE SCALE GENOMIC DNA]</scope>
</reference>